<evidence type="ECO:0000256" key="1">
    <source>
        <dbReference type="SAM" id="MobiDB-lite"/>
    </source>
</evidence>
<dbReference type="Gene3D" id="3.20.20.100">
    <property type="entry name" value="NADP-dependent oxidoreductase domain"/>
    <property type="match status" value="1"/>
</dbReference>
<dbReference type="PANTHER" id="PTHR42686">
    <property type="entry name" value="GH17980P-RELATED"/>
    <property type="match status" value="1"/>
</dbReference>
<dbReference type="InterPro" id="IPR023210">
    <property type="entry name" value="NADP_OxRdtase_dom"/>
</dbReference>
<evidence type="ECO:0000259" key="2">
    <source>
        <dbReference type="Pfam" id="PF00248"/>
    </source>
</evidence>
<dbReference type="InterPro" id="IPR036812">
    <property type="entry name" value="NAD(P)_OxRdtase_dom_sf"/>
</dbReference>
<name>X0T9X3_9ZZZZ</name>
<feature type="compositionally biased region" description="Basic and acidic residues" evidence="1">
    <location>
        <begin position="316"/>
        <end position="326"/>
    </location>
</feature>
<dbReference type="GO" id="GO:0005829">
    <property type="term" value="C:cytosol"/>
    <property type="evidence" value="ECO:0007669"/>
    <property type="project" value="TreeGrafter"/>
</dbReference>
<dbReference type="SUPFAM" id="SSF51430">
    <property type="entry name" value="NAD(P)-linked oxidoreductase"/>
    <property type="match status" value="1"/>
</dbReference>
<feature type="region of interest" description="Disordered" evidence="1">
    <location>
        <begin position="308"/>
        <end position="334"/>
    </location>
</feature>
<dbReference type="CDD" id="cd19163">
    <property type="entry name" value="AKR_galDH"/>
    <property type="match status" value="1"/>
</dbReference>
<reference evidence="3" key="1">
    <citation type="journal article" date="2014" name="Front. Microbiol.">
        <title>High frequency of phylogenetically diverse reductive dehalogenase-homologous genes in deep subseafloor sedimentary metagenomes.</title>
        <authorList>
            <person name="Kawai M."/>
            <person name="Futagami T."/>
            <person name="Toyoda A."/>
            <person name="Takaki Y."/>
            <person name="Nishi S."/>
            <person name="Hori S."/>
            <person name="Arai W."/>
            <person name="Tsubouchi T."/>
            <person name="Morono Y."/>
            <person name="Uchiyama I."/>
            <person name="Ito T."/>
            <person name="Fujiyama A."/>
            <person name="Inagaki F."/>
            <person name="Takami H."/>
        </authorList>
    </citation>
    <scope>NUCLEOTIDE SEQUENCE</scope>
    <source>
        <strain evidence="3">Expedition CK06-06</strain>
    </source>
</reference>
<proteinExistence type="predicted"/>
<dbReference type="AlphaFoldDB" id="X0T9X3"/>
<sequence length="334" mass="37519">MIYKVLGKTGLKVSVIGFGASPLGAEFGSIVPEEGKRAVDYAIEQGINYFDVSPYYGRTLAEKRLGEFLKGKRDKIILATKVGRYGISLPDGFDFSAQRIIKSVEESFQRLKTDYIDVFQIHDIEFGKRKQIIEETLPAIFKLKKKGKIRFVGITGYPLTPLKEIVETQEIDTILSFCRYNLLDTTMDDILTPVVKKKGVGLINASPLHMRALTKKGAPSWHPAPEKVLQVAKEATQFCQERKVNISDLALQFAFSHEYVAVTLVGMSKVKHVQANLSNVGVNPDPDLLKKVRKIIQPITNVYWKEGLPENNDPGAIEKRTLGLERNKKKKKNK</sequence>
<protein>
    <recommendedName>
        <fullName evidence="2">NADP-dependent oxidoreductase domain-containing protein</fullName>
    </recommendedName>
</protein>
<dbReference type="EMBL" id="BARS01000160">
    <property type="protein sequence ID" value="GAF72880.1"/>
    <property type="molecule type" value="Genomic_DNA"/>
</dbReference>
<gene>
    <name evidence="3" type="ORF">S01H1_00458</name>
</gene>
<dbReference type="InterPro" id="IPR020471">
    <property type="entry name" value="AKR"/>
</dbReference>
<evidence type="ECO:0000313" key="3">
    <source>
        <dbReference type="EMBL" id="GAF72880.1"/>
    </source>
</evidence>
<dbReference type="Pfam" id="PF00248">
    <property type="entry name" value="Aldo_ket_red"/>
    <property type="match status" value="1"/>
</dbReference>
<dbReference type="PANTHER" id="PTHR42686:SF1">
    <property type="entry name" value="GH17980P-RELATED"/>
    <property type="match status" value="1"/>
</dbReference>
<feature type="domain" description="NADP-dependent oxidoreductase" evidence="2">
    <location>
        <begin position="16"/>
        <end position="294"/>
    </location>
</feature>
<dbReference type="InterPro" id="IPR044479">
    <property type="entry name" value="LGALDH-like"/>
</dbReference>
<accession>X0T9X3</accession>
<dbReference type="GO" id="GO:0010349">
    <property type="term" value="F:L-galactose dehydrogenase activity"/>
    <property type="evidence" value="ECO:0007669"/>
    <property type="project" value="InterPro"/>
</dbReference>
<comment type="caution">
    <text evidence="3">The sequence shown here is derived from an EMBL/GenBank/DDBJ whole genome shotgun (WGS) entry which is preliminary data.</text>
</comment>
<organism evidence="3">
    <name type="scientific">marine sediment metagenome</name>
    <dbReference type="NCBI Taxonomy" id="412755"/>
    <lineage>
        <taxon>unclassified sequences</taxon>
        <taxon>metagenomes</taxon>
        <taxon>ecological metagenomes</taxon>
    </lineage>
</organism>